<dbReference type="InterPro" id="IPR003656">
    <property type="entry name" value="Znf_BED"/>
</dbReference>
<dbReference type="EMBL" id="CAJNOJ010000623">
    <property type="protein sequence ID" value="CAF1498779.1"/>
    <property type="molecule type" value="Genomic_DNA"/>
</dbReference>
<evidence type="ECO:0000313" key="9">
    <source>
        <dbReference type="Proteomes" id="UP000663828"/>
    </source>
</evidence>
<organism evidence="7 10">
    <name type="scientific">Adineta ricciae</name>
    <name type="common">Rotifer</name>
    <dbReference type="NCBI Taxonomy" id="249248"/>
    <lineage>
        <taxon>Eukaryota</taxon>
        <taxon>Metazoa</taxon>
        <taxon>Spiralia</taxon>
        <taxon>Gnathifera</taxon>
        <taxon>Rotifera</taxon>
        <taxon>Eurotatoria</taxon>
        <taxon>Bdelloidea</taxon>
        <taxon>Adinetida</taxon>
        <taxon>Adinetidae</taxon>
        <taxon>Adineta</taxon>
    </lineage>
</organism>
<evidence type="ECO:0000313" key="8">
    <source>
        <dbReference type="EMBL" id="CAF1571447.1"/>
    </source>
</evidence>
<feature type="compositionally biased region" description="Acidic residues" evidence="5">
    <location>
        <begin position="70"/>
        <end position="80"/>
    </location>
</feature>
<evidence type="ECO:0000256" key="1">
    <source>
        <dbReference type="ARBA" id="ARBA00022723"/>
    </source>
</evidence>
<dbReference type="GO" id="GO:0003677">
    <property type="term" value="F:DNA binding"/>
    <property type="evidence" value="ECO:0007669"/>
    <property type="project" value="InterPro"/>
</dbReference>
<dbReference type="InterPro" id="IPR036236">
    <property type="entry name" value="Znf_C2H2_sf"/>
</dbReference>
<accession>A0A815T8V6</accession>
<dbReference type="Proteomes" id="UP000663828">
    <property type="component" value="Unassembled WGS sequence"/>
</dbReference>
<evidence type="ECO:0000259" key="6">
    <source>
        <dbReference type="PROSITE" id="PS50808"/>
    </source>
</evidence>
<dbReference type="AlphaFoldDB" id="A0A815T8V6"/>
<dbReference type="Pfam" id="PF02892">
    <property type="entry name" value="zf-BED"/>
    <property type="match status" value="1"/>
</dbReference>
<dbReference type="GO" id="GO:0008270">
    <property type="term" value="F:zinc ion binding"/>
    <property type="evidence" value="ECO:0007669"/>
    <property type="project" value="UniProtKB-KW"/>
</dbReference>
<evidence type="ECO:0000313" key="10">
    <source>
        <dbReference type="Proteomes" id="UP000663852"/>
    </source>
</evidence>
<evidence type="ECO:0000313" key="7">
    <source>
        <dbReference type="EMBL" id="CAF1498779.1"/>
    </source>
</evidence>
<feature type="region of interest" description="Disordered" evidence="5">
    <location>
        <begin position="1"/>
        <end position="22"/>
    </location>
</feature>
<feature type="compositionally biased region" description="Low complexity" evidence="5">
    <location>
        <begin position="39"/>
        <end position="52"/>
    </location>
</feature>
<evidence type="ECO:0000256" key="5">
    <source>
        <dbReference type="SAM" id="MobiDB-lite"/>
    </source>
</evidence>
<feature type="region of interest" description="Disordered" evidence="5">
    <location>
        <begin position="39"/>
        <end position="86"/>
    </location>
</feature>
<keyword evidence="3" id="KW-0862">Zinc</keyword>
<dbReference type="PROSITE" id="PS50808">
    <property type="entry name" value="ZF_BED"/>
    <property type="match status" value="1"/>
</dbReference>
<dbReference type="SMART" id="SM00614">
    <property type="entry name" value="ZnF_BED"/>
    <property type="match status" value="1"/>
</dbReference>
<dbReference type="SUPFAM" id="SSF57667">
    <property type="entry name" value="beta-beta-alpha zinc fingers"/>
    <property type="match status" value="1"/>
</dbReference>
<name>A0A815T8V6_ADIRI</name>
<comment type="caution">
    <text evidence="7">The sequence shown here is derived from an EMBL/GenBank/DDBJ whole genome shotgun (WGS) entry which is preliminary data.</text>
</comment>
<feature type="compositionally biased region" description="Polar residues" evidence="5">
    <location>
        <begin position="60"/>
        <end position="69"/>
    </location>
</feature>
<feature type="domain" description="BED-type" evidence="6">
    <location>
        <begin position="83"/>
        <end position="125"/>
    </location>
</feature>
<reference evidence="7" key="1">
    <citation type="submission" date="2021-02" db="EMBL/GenBank/DDBJ databases">
        <authorList>
            <person name="Nowell W R."/>
        </authorList>
    </citation>
    <scope>NUCLEOTIDE SEQUENCE</scope>
</reference>
<evidence type="ECO:0000256" key="4">
    <source>
        <dbReference type="PROSITE-ProRule" id="PRU00027"/>
    </source>
</evidence>
<evidence type="ECO:0000256" key="3">
    <source>
        <dbReference type="ARBA" id="ARBA00022833"/>
    </source>
</evidence>
<keyword evidence="9" id="KW-1185">Reference proteome</keyword>
<keyword evidence="1" id="KW-0479">Metal-binding</keyword>
<evidence type="ECO:0000256" key="2">
    <source>
        <dbReference type="ARBA" id="ARBA00022771"/>
    </source>
</evidence>
<dbReference type="EMBL" id="CAJNOR010005657">
    <property type="protein sequence ID" value="CAF1571447.1"/>
    <property type="molecule type" value="Genomic_DNA"/>
</dbReference>
<keyword evidence="2 4" id="KW-0863">Zinc-finger</keyword>
<sequence>MSCKTIAKKHPRKGSQNGNTTQKFIHQFESVLNEDMVTITNSTQSTSSASSTRNKRTIMESMNETSNQDESADSMEESTDVDSRKSEVWRYAEKLPGGKAKCNSCELIISCKDHNTTGIRRHLSRCLNLSQFISVKSNFRQIDQS</sequence>
<gene>
    <name evidence="7" type="ORF">EDS130_LOCUS42495</name>
    <name evidence="8" type="ORF">XAT740_LOCUS44519</name>
</gene>
<dbReference type="OrthoDB" id="7881929at2759"/>
<proteinExistence type="predicted"/>
<dbReference type="Proteomes" id="UP000663852">
    <property type="component" value="Unassembled WGS sequence"/>
</dbReference>
<feature type="compositionally biased region" description="Basic residues" evidence="5">
    <location>
        <begin position="1"/>
        <end position="13"/>
    </location>
</feature>
<protein>
    <recommendedName>
        <fullName evidence="6">BED-type domain-containing protein</fullName>
    </recommendedName>
</protein>